<dbReference type="RefSeq" id="WP_407590636.1">
    <property type="nucleotide sequence ID" value="NZ_JBHDIY010000002.1"/>
</dbReference>
<dbReference type="Proteomes" id="UP001627408">
    <property type="component" value="Unassembled WGS sequence"/>
</dbReference>
<dbReference type="Pfam" id="PF15956">
    <property type="entry name" value="DUF4760"/>
    <property type="match status" value="1"/>
</dbReference>
<organism evidence="1 2">
    <name type="scientific">Tateyamaria armeniaca</name>
    <dbReference type="NCBI Taxonomy" id="2518930"/>
    <lineage>
        <taxon>Bacteria</taxon>
        <taxon>Pseudomonadati</taxon>
        <taxon>Pseudomonadota</taxon>
        <taxon>Alphaproteobacteria</taxon>
        <taxon>Rhodobacterales</taxon>
        <taxon>Roseobacteraceae</taxon>
        <taxon>Tateyamaria</taxon>
    </lineage>
</organism>
<accession>A0ABW8UPS9</accession>
<comment type="caution">
    <text evidence="1">The sequence shown here is derived from an EMBL/GenBank/DDBJ whole genome shotgun (WGS) entry which is preliminary data.</text>
</comment>
<proteinExistence type="predicted"/>
<keyword evidence="2" id="KW-1185">Reference proteome</keyword>
<dbReference type="InterPro" id="IPR031876">
    <property type="entry name" value="DUF4760"/>
</dbReference>
<name>A0ABW8UPS9_9RHOB</name>
<protein>
    <submittedName>
        <fullName evidence="1">DUF4760 domain-containing protein</fullName>
    </submittedName>
</protein>
<reference evidence="1 2" key="1">
    <citation type="submission" date="2024-08" db="EMBL/GenBank/DDBJ databases">
        <title>Tateyamaria sp. nov., isolated from marine algae.</title>
        <authorList>
            <person name="Choi B.J."/>
            <person name="Kim J.M."/>
            <person name="Lee J.K."/>
            <person name="Choi D.G."/>
            <person name="Bayburt H."/>
            <person name="Baek J.H."/>
            <person name="Han D.M."/>
            <person name="Jeon C.O."/>
        </authorList>
    </citation>
    <scope>NUCLEOTIDE SEQUENCE [LARGE SCALE GENOMIC DNA]</scope>
    <source>
        <strain evidence="1 2">KMU-156</strain>
    </source>
</reference>
<evidence type="ECO:0000313" key="1">
    <source>
        <dbReference type="EMBL" id="MFL4468890.1"/>
    </source>
</evidence>
<gene>
    <name evidence="1" type="ORF">ACERZ8_03025</name>
</gene>
<sequence length="165" mass="18735">MIAPRALQFWESLPSIETVEPYATTLAGLAIILIAVQVLFQRRSVNADEARLARESAVFLYDVFGNDTFREERRVLGAKCDQDLEKMSDETRAAIKAVLHRYGLVSLAHAHGGVRVEMINSYWGTVFLKDWDRLESFVARERQKNPCLHANTEALATRLRGMKRA</sequence>
<evidence type="ECO:0000313" key="2">
    <source>
        <dbReference type="Proteomes" id="UP001627408"/>
    </source>
</evidence>
<dbReference type="EMBL" id="JBHDIY010000002">
    <property type="protein sequence ID" value="MFL4468890.1"/>
    <property type="molecule type" value="Genomic_DNA"/>
</dbReference>